<evidence type="ECO:0000313" key="2">
    <source>
        <dbReference type="Proteomes" id="UP000830375"/>
    </source>
</evidence>
<protein>
    <submittedName>
        <fullName evidence="1">Transcription activator AKTR-1</fullName>
    </submittedName>
</protein>
<sequence length="132" mass="14638">MPPDLNIPLQFSSDDFMNFFTNKIDNIRNTTTNVNSTASSISDSFIAPEEKLQCFTTIGQEELNKLITVSKPTTCLLDPVPTKLLKESLPVADEPLLPIINSSLSLGHIPKPFKLEVIKPLIKKPQLDPSFT</sequence>
<keyword evidence="2" id="KW-1185">Reference proteome</keyword>
<dbReference type="EMBL" id="JACTAM010000018">
    <property type="protein sequence ID" value="KAI2654003.1"/>
    <property type="molecule type" value="Genomic_DNA"/>
</dbReference>
<name>A0ABQ8LTL7_LABRO</name>
<accession>A0ABQ8LTL7</accession>
<comment type="caution">
    <text evidence="1">The sequence shown here is derived from an EMBL/GenBank/DDBJ whole genome shotgun (WGS) entry which is preliminary data.</text>
</comment>
<organism evidence="1 2">
    <name type="scientific">Labeo rohita</name>
    <name type="common">Indian major carp</name>
    <name type="synonym">Cyprinus rohita</name>
    <dbReference type="NCBI Taxonomy" id="84645"/>
    <lineage>
        <taxon>Eukaryota</taxon>
        <taxon>Metazoa</taxon>
        <taxon>Chordata</taxon>
        <taxon>Craniata</taxon>
        <taxon>Vertebrata</taxon>
        <taxon>Euteleostomi</taxon>
        <taxon>Actinopterygii</taxon>
        <taxon>Neopterygii</taxon>
        <taxon>Teleostei</taxon>
        <taxon>Ostariophysi</taxon>
        <taxon>Cypriniformes</taxon>
        <taxon>Cyprinidae</taxon>
        <taxon>Labeoninae</taxon>
        <taxon>Labeonini</taxon>
        <taxon>Labeo</taxon>
    </lineage>
</organism>
<proteinExistence type="predicted"/>
<gene>
    <name evidence="1" type="ORF">H4Q32_014390</name>
</gene>
<reference evidence="1 2" key="1">
    <citation type="submission" date="2022-01" db="EMBL/GenBank/DDBJ databases">
        <title>A high-quality chromosome-level genome assembly of rohu carp, Labeo rohita.</title>
        <authorList>
            <person name="Arick M.A. II"/>
            <person name="Hsu C.-Y."/>
            <person name="Magbanua Z."/>
            <person name="Pechanova O."/>
            <person name="Grover C."/>
            <person name="Miller E."/>
            <person name="Thrash A."/>
            <person name="Ezzel L."/>
            <person name="Alam S."/>
            <person name="Benzie J."/>
            <person name="Hamilton M."/>
            <person name="Karsi A."/>
            <person name="Lawrence M.L."/>
            <person name="Peterson D.G."/>
        </authorList>
    </citation>
    <scope>NUCLEOTIDE SEQUENCE [LARGE SCALE GENOMIC DNA]</scope>
    <source>
        <strain evidence="2">BAU-BD-2019</strain>
        <tissue evidence="1">Blood</tissue>
    </source>
</reference>
<evidence type="ECO:0000313" key="1">
    <source>
        <dbReference type="EMBL" id="KAI2654003.1"/>
    </source>
</evidence>
<dbReference type="Proteomes" id="UP000830375">
    <property type="component" value="Unassembled WGS sequence"/>
</dbReference>